<organism evidence="3 4">
    <name type="scientific">Cyclocybe aegerita</name>
    <name type="common">Black poplar mushroom</name>
    <name type="synonym">Agrocybe aegerita</name>
    <dbReference type="NCBI Taxonomy" id="1973307"/>
    <lineage>
        <taxon>Eukaryota</taxon>
        <taxon>Fungi</taxon>
        <taxon>Dikarya</taxon>
        <taxon>Basidiomycota</taxon>
        <taxon>Agaricomycotina</taxon>
        <taxon>Agaricomycetes</taxon>
        <taxon>Agaricomycetidae</taxon>
        <taxon>Agaricales</taxon>
        <taxon>Agaricineae</taxon>
        <taxon>Bolbitiaceae</taxon>
        <taxon>Cyclocybe</taxon>
    </lineage>
</organism>
<evidence type="ECO:0000313" key="3">
    <source>
        <dbReference type="EMBL" id="CAA7260537.1"/>
    </source>
</evidence>
<keyword evidence="2" id="KW-0732">Signal</keyword>
<evidence type="ECO:0000313" key="4">
    <source>
        <dbReference type="Proteomes" id="UP000467700"/>
    </source>
</evidence>
<dbReference type="InterPro" id="IPR008972">
    <property type="entry name" value="Cupredoxin"/>
</dbReference>
<protein>
    <recommendedName>
        <fullName evidence="5">Extracellular serine-rich protein</fullName>
    </recommendedName>
</protein>
<dbReference type="PANTHER" id="PTHR34883">
    <property type="entry name" value="SERINE-RICH PROTEIN, PUTATIVE-RELATED-RELATED"/>
    <property type="match status" value="1"/>
</dbReference>
<name>A0A8S0XMM8_CYCAE</name>
<feature type="chain" id="PRO_5035766174" description="Extracellular serine-rich protein" evidence="2">
    <location>
        <begin position="18"/>
        <end position="204"/>
    </location>
</feature>
<comment type="caution">
    <text evidence="3">The sequence shown here is derived from an EMBL/GenBank/DDBJ whole genome shotgun (WGS) entry which is preliminary data.</text>
</comment>
<feature type="signal peptide" evidence="2">
    <location>
        <begin position="1"/>
        <end position="17"/>
    </location>
</feature>
<dbReference type="EMBL" id="CACVBS010000029">
    <property type="protein sequence ID" value="CAA7260537.1"/>
    <property type="molecule type" value="Genomic_DNA"/>
</dbReference>
<evidence type="ECO:0000256" key="1">
    <source>
        <dbReference type="SAM" id="MobiDB-lite"/>
    </source>
</evidence>
<dbReference type="AlphaFoldDB" id="A0A8S0XMM8"/>
<dbReference type="Gene3D" id="2.60.40.420">
    <property type="entry name" value="Cupredoxins - blue copper proteins"/>
    <property type="match status" value="1"/>
</dbReference>
<accession>A0A8S0XMM8</accession>
<keyword evidence="4" id="KW-1185">Reference proteome</keyword>
<dbReference type="OrthoDB" id="2331100at2759"/>
<evidence type="ECO:0008006" key="5">
    <source>
        <dbReference type="Google" id="ProtNLM"/>
    </source>
</evidence>
<feature type="region of interest" description="Disordered" evidence="1">
    <location>
        <begin position="149"/>
        <end position="176"/>
    </location>
</feature>
<reference evidence="3 4" key="1">
    <citation type="submission" date="2020-01" db="EMBL/GenBank/DDBJ databases">
        <authorList>
            <person name="Gupta K D."/>
        </authorList>
    </citation>
    <scope>NUCLEOTIDE SEQUENCE [LARGE SCALE GENOMIC DNA]</scope>
</reference>
<dbReference type="PANTHER" id="PTHR34883:SF17">
    <property type="entry name" value="CUPREDOXIN"/>
    <property type="match status" value="1"/>
</dbReference>
<gene>
    <name evidence="3" type="ORF">AAE3_LOCUS2677</name>
</gene>
<dbReference type="SUPFAM" id="SSF49503">
    <property type="entry name" value="Cupredoxins"/>
    <property type="match status" value="1"/>
</dbReference>
<evidence type="ECO:0000256" key="2">
    <source>
        <dbReference type="SAM" id="SignalP"/>
    </source>
</evidence>
<dbReference type="Proteomes" id="UP000467700">
    <property type="component" value="Unassembled WGS sequence"/>
</dbReference>
<dbReference type="InterPro" id="IPR052953">
    <property type="entry name" value="Ser-rich/MCO-related"/>
</dbReference>
<sequence>MRSTFILVAALVASAYAKTVVVTVGGNTTENPGAVFQPQSVVAEEGDVVLFNFTRGNHTATQSTFASPCIPAHITNETINGFDSSFRDAGNGTAITELPITITDPNTTIWFFDASTCALGGVGGININQSSWETLDGFQRNALRLNGTNSSASASHTSASRTASATATSPASTGNTATSAANRAVTIGAYAVVPALAFLAALSF</sequence>
<proteinExistence type="predicted"/>